<dbReference type="GO" id="GO:0016567">
    <property type="term" value="P:protein ubiquitination"/>
    <property type="evidence" value="ECO:0007669"/>
    <property type="project" value="TreeGrafter"/>
</dbReference>
<dbReference type="SUPFAM" id="SSF161219">
    <property type="entry name" value="CHY zinc finger-like"/>
    <property type="match status" value="1"/>
</dbReference>
<dbReference type="GO" id="GO:0008270">
    <property type="term" value="F:zinc ion binding"/>
    <property type="evidence" value="ECO:0007669"/>
    <property type="project" value="UniProtKB-KW"/>
</dbReference>
<evidence type="ECO:0000259" key="8">
    <source>
        <dbReference type="PROSITE" id="PS51270"/>
    </source>
</evidence>
<dbReference type="AlphaFoldDB" id="A0A182MYX0"/>
<dbReference type="SMART" id="SM00184">
    <property type="entry name" value="RING"/>
    <property type="match status" value="1"/>
</dbReference>
<dbReference type="SUPFAM" id="SSF57850">
    <property type="entry name" value="RING/U-box"/>
    <property type="match status" value="1"/>
</dbReference>
<feature type="compositionally biased region" description="Low complexity" evidence="5">
    <location>
        <begin position="418"/>
        <end position="475"/>
    </location>
</feature>
<keyword evidence="3" id="KW-0862">Zinc</keyword>
<dbReference type="Pfam" id="PF14599">
    <property type="entry name" value="zinc_ribbon_6"/>
    <property type="match status" value="1"/>
</dbReference>
<dbReference type="GO" id="GO:0061630">
    <property type="term" value="F:ubiquitin protein ligase activity"/>
    <property type="evidence" value="ECO:0007669"/>
    <property type="project" value="TreeGrafter"/>
</dbReference>
<dbReference type="GO" id="GO:0005634">
    <property type="term" value="C:nucleus"/>
    <property type="evidence" value="ECO:0007669"/>
    <property type="project" value="TreeGrafter"/>
</dbReference>
<keyword evidence="2 4" id="KW-0863">Zinc-finger</keyword>
<dbReference type="PROSITE" id="PS51270">
    <property type="entry name" value="ZF_CTCHY"/>
    <property type="match status" value="1"/>
</dbReference>
<accession>A0A182MYX0</accession>
<sequence>MDEKKPIPTPNGGNAAATVSAATEQDENEKRVGCAHYKRRAKFVTPCCNKFYMCRYCHDENETHFFNRKTVTELICTECDTRQRVQAECEKCGVRFGRYTCLVCNLFDDEDRNQYHCDGCGICRVGGRGRFFHCEVCNMCLPLQLKFDGHRCVENVSRSNCPVCLDDIHTSRIPCHIPDCGHLLHRTCFEELLSSGHYACPTCQTSMMDMNQLWEYLDAEVAATPMPKEYANYFVDILCKDCHKESTVKFHVVGLKCTHCGAYNTCRTKTKSINGSNSGTGSSSAVGGGGPGVGGGGGGASTTTGSSQAQPNTSETTPWIRMVPLSMLESDDSAIDDSAIDDSEDERFVDRLDTFLQQVVPGGPDDGASTSAASSSSSSNSSSSSSSSSSAPSSSSTMVSAALSGQHHLHRNVRLINGTSGSSSASSRSEACSSSSSSSAGSRLNGGNAQASSSSSGSNGSGSTSNNINGTVTNGATRDDDRSSFDNSNSNDAAPI</sequence>
<dbReference type="VEuPathDB" id="VectorBase:ADIR000575"/>
<evidence type="ECO:0000256" key="5">
    <source>
        <dbReference type="SAM" id="MobiDB-lite"/>
    </source>
</evidence>
<dbReference type="FunFam" id="3.30.40.10:FF:000188">
    <property type="entry name" value="RING finger and CHY zinc finger domain-containing protein 1"/>
    <property type="match status" value="1"/>
</dbReference>
<dbReference type="Proteomes" id="UP000075884">
    <property type="component" value="Unassembled WGS sequence"/>
</dbReference>
<evidence type="ECO:0000259" key="6">
    <source>
        <dbReference type="PROSITE" id="PS50089"/>
    </source>
</evidence>
<dbReference type="PANTHER" id="PTHR21319">
    <property type="entry name" value="RING FINGER AND CHY ZINC FINGER DOMAIN-CONTAINING PROTEIN 1"/>
    <property type="match status" value="1"/>
</dbReference>
<feature type="compositionally biased region" description="Gly residues" evidence="5">
    <location>
        <begin position="286"/>
        <end position="300"/>
    </location>
</feature>
<dbReference type="InterPro" id="IPR017921">
    <property type="entry name" value="Znf_CTCHY"/>
</dbReference>
<keyword evidence="10" id="KW-1185">Reference proteome</keyword>
<feature type="compositionally biased region" description="Low complexity" evidence="5">
    <location>
        <begin position="274"/>
        <end position="285"/>
    </location>
</feature>
<feature type="compositionally biased region" description="Polar residues" evidence="5">
    <location>
        <begin position="308"/>
        <end position="317"/>
    </location>
</feature>
<proteinExistence type="predicted"/>
<dbReference type="GO" id="GO:0006511">
    <property type="term" value="P:ubiquitin-dependent protein catabolic process"/>
    <property type="evidence" value="ECO:0007669"/>
    <property type="project" value="TreeGrafter"/>
</dbReference>
<dbReference type="InterPro" id="IPR037275">
    <property type="entry name" value="Znf_CTCHY_sf"/>
</dbReference>
<reference evidence="10" key="1">
    <citation type="submission" date="2013-03" db="EMBL/GenBank/DDBJ databases">
        <title>The Genome Sequence of Anopheles dirus WRAIR2.</title>
        <authorList>
            <consortium name="The Broad Institute Genomics Platform"/>
            <person name="Neafsey D.E."/>
            <person name="Walton C."/>
            <person name="Walker B."/>
            <person name="Young S.K."/>
            <person name="Zeng Q."/>
            <person name="Gargeya S."/>
            <person name="Fitzgerald M."/>
            <person name="Haas B."/>
            <person name="Abouelleil A."/>
            <person name="Allen A.W."/>
            <person name="Alvarado L."/>
            <person name="Arachchi H.M."/>
            <person name="Berlin A.M."/>
            <person name="Chapman S.B."/>
            <person name="Gainer-Dewar J."/>
            <person name="Goldberg J."/>
            <person name="Griggs A."/>
            <person name="Gujja S."/>
            <person name="Hansen M."/>
            <person name="Howarth C."/>
            <person name="Imamovic A."/>
            <person name="Ireland A."/>
            <person name="Larimer J."/>
            <person name="McCowan C."/>
            <person name="Murphy C."/>
            <person name="Pearson M."/>
            <person name="Poon T.W."/>
            <person name="Priest M."/>
            <person name="Roberts A."/>
            <person name="Saif S."/>
            <person name="Shea T."/>
            <person name="Sisk P."/>
            <person name="Sykes S."/>
            <person name="Wortman J."/>
            <person name="Nusbaum C."/>
            <person name="Birren B."/>
        </authorList>
    </citation>
    <scope>NUCLEOTIDE SEQUENCE [LARGE SCALE GENOMIC DNA]</scope>
    <source>
        <strain evidence="10">WRAIR2</strain>
    </source>
</reference>
<feature type="compositionally biased region" description="Low complexity" evidence="5">
    <location>
        <begin position="485"/>
        <end position="496"/>
    </location>
</feature>
<evidence type="ECO:0008006" key="11">
    <source>
        <dbReference type="Google" id="ProtNLM"/>
    </source>
</evidence>
<reference evidence="9" key="2">
    <citation type="submission" date="2020-05" db="UniProtKB">
        <authorList>
            <consortium name="EnsemblMetazoa"/>
        </authorList>
    </citation>
    <scope>IDENTIFICATION</scope>
    <source>
        <strain evidence="9">WRAIR2</strain>
    </source>
</reference>
<dbReference type="PROSITE" id="PS51266">
    <property type="entry name" value="ZF_CHY"/>
    <property type="match status" value="1"/>
</dbReference>
<dbReference type="STRING" id="7168.A0A182MYX0"/>
<dbReference type="PANTHER" id="PTHR21319:SF53">
    <property type="entry name" value="RING FINGER AND CHY ZINC FINGER DOMAIN-CONTAINING PROTEIN 1"/>
    <property type="match status" value="1"/>
</dbReference>
<dbReference type="InterPro" id="IPR008913">
    <property type="entry name" value="Znf_CHY"/>
</dbReference>
<evidence type="ECO:0000313" key="10">
    <source>
        <dbReference type="Proteomes" id="UP000075884"/>
    </source>
</evidence>
<feature type="domain" description="RING-type" evidence="6">
    <location>
        <begin position="161"/>
        <end position="204"/>
    </location>
</feature>
<dbReference type="Gene3D" id="3.30.40.10">
    <property type="entry name" value="Zinc/RING finger domain, C3HC4 (zinc finger)"/>
    <property type="match status" value="1"/>
</dbReference>
<organism evidence="9 10">
    <name type="scientific">Anopheles dirus</name>
    <dbReference type="NCBI Taxonomy" id="7168"/>
    <lineage>
        <taxon>Eukaryota</taxon>
        <taxon>Metazoa</taxon>
        <taxon>Ecdysozoa</taxon>
        <taxon>Arthropoda</taxon>
        <taxon>Hexapoda</taxon>
        <taxon>Insecta</taxon>
        <taxon>Pterygota</taxon>
        <taxon>Neoptera</taxon>
        <taxon>Endopterygota</taxon>
        <taxon>Diptera</taxon>
        <taxon>Nematocera</taxon>
        <taxon>Culicoidea</taxon>
        <taxon>Culicidae</taxon>
        <taxon>Anophelinae</taxon>
        <taxon>Anopheles</taxon>
    </lineage>
</organism>
<feature type="domain" description="CTCHY-type" evidence="8">
    <location>
        <begin position="96"/>
        <end position="160"/>
    </location>
</feature>
<evidence type="ECO:0000256" key="4">
    <source>
        <dbReference type="PROSITE-ProRule" id="PRU00601"/>
    </source>
</evidence>
<feature type="domain" description="CHY-type" evidence="7">
    <location>
        <begin position="27"/>
        <end position="94"/>
    </location>
</feature>
<evidence type="ECO:0000313" key="9">
    <source>
        <dbReference type="EnsemblMetazoa" id="ADIR000575-PA"/>
    </source>
</evidence>
<evidence type="ECO:0000259" key="7">
    <source>
        <dbReference type="PROSITE" id="PS51266"/>
    </source>
</evidence>
<dbReference type="SUPFAM" id="SSF161245">
    <property type="entry name" value="Zinc hairpin stack"/>
    <property type="match status" value="1"/>
</dbReference>
<dbReference type="InterPro" id="IPR001841">
    <property type="entry name" value="Znf_RING"/>
</dbReference>
<dbReference type="InterPro" id="IPR013083">
    <property type="entry name" value="Znf_RING/FYVE/PHD"/>
</dbReference>
<dbReference type="InterPro" id="IPR039512">
    <property type="entry name" value="RCHY1_zinc-ribbon"/>
</dbReference>
<feature type="region of interest" description="Disordered" evidence="5">
    <location>
        <begin position="358"/>
        <end position="496"/>
    </location>
</feature>
<dbReference type="Gene3D" id="2.20.28.10">
    <property type="match status" value="1"/>
</dbReference>
<dbReference type="EnsemblMetazoa" id="ADIR000575-RA">
    <property type="protein sequence ID" value="ADIR000575-PA"/>
    <property type="gene ID" value="ADIR000575"/>
</dbReference>
<feature type="region of interest" description="Disordered" evidence="5">
    <location>
        <begin position="274"/>
        <end position="319"/>
    </location>
</feature>
<dbReference type="CDD" id="cd16464">
    <property type="entry name" value="RING-H2_Pirh2-like"/>
    <property type="match status" value="1"/>
</dbReference>
<evidence type="ECO:0000256" key="2">
    <source>
        <dbReference type="ARBA" id="ARBA00022771"/>
    </source>
</evidence>
<name>A0A182MYX0_9DIPT</name>
<feature type="region of interest" description="Disordered" evidence="5">
    <location>
        <begin position="1"/>
        <end position="24"/>
    </location>
</feature>
<protein>
    <recommendedName>
        <fullName evidence="11">Vitellogenin</fullName>
    </recommendedName>
</protein>
<dbReference type="InterPro" id="IPR037274">
    <property type="entry name" value="Znf_CHY_sf"/>
</dbReference>
<evidence type="ECO:0000256" key="3">
    <source>
        <dbReference type="ARBA" id="ARBA00022833"/>
    </source>
</evidence>
<dbReference type="PROSITE" id="PS50089">
    <property type="entry name" value="ZF_RING_2"/>
    <property type="match status" value="1"/>
</dbReference>
<dbReference type="Pfam" id="PF13639">
    <property type="entry name" value="zf-RING_2"/>
    <property type="match status" value="1"/>
</dbReference>
<evidence type="ECO:0000256" key="1">
    <source>
        <dbReference type="ARBA" id="ARBA00022723"/>
    </source>
</evidence>
<keyword evidence="1" id="KW-0479">Metal-binding</keyword>
<feature type="compositionally biased region" description="Low complexity" evidence="5">
    <location>
        <begin position="368"/>
        <end position="404"/>
    </location>
</feature>
<dbReference type="Pfam" id="PF05495">
    <property type="entry name" value="zf-CHY"/>
    <property type="match status" value="1"/>
</dbReference>